<keyword evidence="1" id="KW-0472">Membrane</keyword>
<name>A0A8S5LDN3_9CAUD</name>
<sequence length="54" mass="6169">MTRIIVSVIKSAVFILGIVLASCFIGRGANSRMKHVVGVQQRFIARRDRKINRW</sequence>
<protein>
    <recommendedName>
        <fullName evidence="3">Lipoprotein</fullName>
    </recommendedName>
</protein>
<reference evidence="2" key="1">
    <citation type="journal article" date="2021" name="Proc. Natl. Acad. Sci. U.S.A.">
        <title>A Catalog of Tens of Thousands of Viruses from Human Metagenomes Reveals Hidden Associations with Chronic Diseases.</title>
        <authorList>
            <person name="Tisza M.J."/>
            <person name="Buck C.B."/>
        </authorList>
    </citation>
    <scope>NUCLEOTIDE SEQUENCE</scope>
    <source>
        <strain evidence="2">Ctj495</strain>
    </source>
</reference>
<dbReference type="PROSITE" id="PS51257">
    <property type="entry name" value="PROKAR_LIPOPROTEIN"/>
    <property type="match status" value="1"/>
</dbReference>
<keyword evidence="1" id="KW-1133">Transmembrane helix</keyword>
<dbReference type="EMBL" id="BK014692">
    <property type="protein sequence ID" value="DAD68125.1"/>
    <property type="molecule type" value="Genomic_DNA"/>
</dbReference>
<organism evidence="2">
    <name type="scientific">Siphoviridae sp. ctj495</name>
    <dbReference type="NCBI Taxonomy" id="2823592"/>
    <lineage>
        <taxon>Viruses</taxon>
        <taxon>Duplodnaviria</taxon>
        <taxon>Heunggongvirae</taxon>
        <taxon>Uroviricota</taxon>
        <taxon>Caudoviricetes</taxon>
    </lineage>
</organism>
<evidence type="ECO:0000256" key="1">
    <source>
        <dbReference type="SAM" id="Phobius"/>
    </source>
</evidence>
<proteinExistence type="predicted"/>
<keyword evidence="1" id="KW-0812">Transmembrane</keyword>
<feature type="transmembrane region" description="Helical" evidence="1">
    <location>
        <begin position="6"/>
        <end position="25"/>
    </location>
</feature>
<accession>A0A8S5LDN3</accession>
<evidence type="ECO:0008006" key="3">
    <source>
        <dbReference type="Google" id="ProtNLM"/>
    </source>
</evidence>
<evidence type="ECO:0000313" key="2">
    <source>
        <dbReference type="EMBL" id="DAD68125.1"/>
    </source>
</evidence>